<feature type="transmembrane region" description="Helical" evidence="2">
    <location>
        <begin position="6"/>
        <end position="29"/>
    </location>
</feature>
<dbReference type="RefSeq" id="WP_062154874.1">
    <property type="nucleotide sequence ID" value="NZ_CP012373.2"/>
</dbReference>
<dbReference type="Proteomes" id="UP000234271">
    <property type="component" value="Chromosome"/>
</dbReference>
<protein>
    <submittedName>
        <fullName evidence="3">YggT family protein</fullName>
    </submittedName>
</protein>
<dbReference type="OrthoDB" id="9806665at2"/>
<feature type="transmembrane region" description="Helical" evidence="2">
    <location>
        <begin position="166"/>
        <end position="183"/>
    </location>
</feature>
<dbReference type="EMBL" id="CP018889">
    <property type="protein sequence ID" value="AUI68506.1"/>
    <property type="molecule type" value="Genomic_DNA"/>
</dbReference>
<feature type="transmembrane region" description="Helical" evidence="2">
    <location>
        <begin position="65"/>
        <end position="88"/>
    </location>
</feature>
<dbReference type="InterPro" id="IPR003425">
    <property type="entry name" value="CCB3/YggT"/>
</dbReference>
<comment type="similarity">
    <text evidence="1">Belongs to the YggT family.</text>
</comment>
<gene>
    <name evidence="3" type="ORF">BLE401_07180</name>
</gene>
<keyword evidence="2" id="KW-1133">Transmembrane helix</keyword>
<dbReference type="AlphaFoldDB" id="A0A2N9YDH4"/>
<dbReference type="Pfam" id="PF02325">
    <property type="entry name" value="CCB3_YggT"/>
    <property type="match status" value="2"/>
</dbReference>
<evidence type="ECO:0000313" key="3">
    <source>
        <dbReference type="EMBL" id="AUI68506.1"/>
    </source>
</evidence>
<dbReference type="PANTHER" id="PTHR33219">
    <property type="entry name" value="YLMG HOMOLOG PROTEIN 2, CHLOROPLASTIC"/>
    <property type="match status" value="1"/>
</dbReference>
<keyword evidence="2" id="KW-0472">Membrane</keyword>
<evidence type="ECO:0000313" key="4">
    <source>
        <dbReference type="Proteomes" id="UP000234271"/>
    </source>
</evidence>
<proteinExistence type="inferred from homology"/>
<dbReference type="KEGG" id="blep:AL038_17055"/>
<dbReference type="GO" id="GO:0016020">
    <property type="term" value="C:membrane"/>
    <property type="evidence" value="ECO:0007669"/>
    <property type="project" value="InterPro"/>
</dbReference>
<keyword evidence="2" id="KW-0812">Transmembrane</keyword>
<evidence type="ECO:0000256" key="2">
    <source>
        <dbReference type="SAM" id="Phobius"/>
    </source>
</evidence>
<keyword evidence="4" id="KW-1185">Reference proteome</keyword>
<reference evidence="4" key="1">
    <citation type="submission" date="2016-12" db="EMBL/GenBank/DDBJ databases">
        <title>Complete Genome Sequence of Beggiatoa leptomitiformis D-401.</title>
        <authorList>
            <person name="Fomenkov A."/>
            <person name="Vincze T."/>
            <person name="Grabovich M."/>
            <person name="Anton B.P."/>
            <person name="Dubinina G."/>
            <person name="Orlova M."/>
            <person name="Belousova E."/>
            <person name="Roberts R.J."/>
        </authorList>
    </citation>
    <scope>NUCLEOTIDE SEQUENCE [LARGE SCALE GENOMIC DNA]</scope>
    <source>
        <strain evidence="4">D-401</strain>
    </source>
</reference>
<evidence type="ECO:0000256" key="1">
    <source>
        <dbReference type="ARBA" id="ARBA00010894"/>
    </source>
</evidence>
<organism evidence="3 4">
    <name type="scientific">Beggiatoa leptomitoformis</name>
    <dbReference type="NCBI Taxonomy" id="288004"/>
    <lineage>
        <taxon>Bacteria</taxon>
        <taxon>Pseudomonadati</taxon>
        <taxon>Pseudomonadota</taxon>
        <taxon>Gammaproteobacteria</taxon>
        <taxon>Thiotrichales</taxon>
        <taxon>Thiotrichaceae</taxon>
        <taxon>Beggiatoa</taxon>
    </lineage>
</organism>
<accession>A0A2N9YDH4</accession>
<sequence length="184" mass="21031">MSPVTNALVFLINALFGLYILLIMLRFLLTFLRIRFNDASTLFLLQLTDPPLRILYTFIPRWRTVDIAALVLILALTFIKLLLTVYLFGQYASFTALILRTILDTLSLALYVFFWAIILRAILSWVELLTQQSLYNNPVVRLLDNLTEPLLAPVRRRLPPTPGIDISPLIVGILLYAGILLLSW</sequence>
<dbReference type="STRING" id="288004.AL038_17055"/>
<dbReference type="PANTHER" id="PTHR33219:SF14">
    <property type="entry name" value="PROTEIN COFACTOR ASSEMBLY OF COMPLEX C SUBUNIT B CCB3, CHLOROPLASTIC-RELATED"/>
    <property type="match status" value="1"/>
</dbReference>
<name>A0A2N9YDH4_9GAMM</name>